<sequence>MLHLTHVLLLFSVSAKTLLAADFVDLVTFDKCGSDKTCGWSLENDPVMGGQSHSSWTVDPSSGVAHWVGEVKDVPSLKAPGFCWTKTSNYYLHPVFPDASPFTHLLMRVKSAEAYSAWKVSFAADTINPQFASFKADFSVATGDWTTVAIPWDNFSNKWSSTTGEPTKSCKDDSSVCPTTKNLRDIKQIGIWAEGKAGSFDIEILWIRAGNSTVQHATI</sequence>
<evidence type="ECO:0000256" key="1">
    <source>
        <dbReference type="ARBA" id="ARBA00007884"/>
    </source>
</evidence>
<dbReference type="InterPro" id="IPR008979">
    <property type="entry name" value="Galactose-bd-like_sf"/>
</dbReference>
<dbReference type="Pfam" id="PF08547">
    <property type="entry name" value="CIA30"/>
    <property type="match status" value="1"/>
</dbReference>
<evidence type="ECO:0000259" key="3">
    <source>
        <dbReference type="Pfam" id="PF08547"/>
    </source>
</evidence>
<evidence type="ECO:0000313" key="4">
    <source>
        <dbReference type="EMBL" id="KAK3259447.1"/>
    </source>
</evidence>
<keyword evidence="5" id="KW-1185">Reference proteome</keyword>
<dbReference type="InterPro" id="IPR039131">
    <property type="entry name" value="NDUFAF1"/>
</dbReference>
<dbReference type="EMBL" id="LGRX02018734">
    <property type="protein sequence ID" value="KAK3259447.1"/>
    <property type="molecule type" value="Genomic_DNA"/>
</dbReference>
<dbReference type="Gene3D" id="2.60.120.430">
    <property type="entry name" value="Galactose-binding lectin"/>
    <property type="match status" value="1"/>
</dbReference>
<dbReference type="InterPro" id="IPR013857">
    <property type="entry name" value="NADH-UbQ_OxRdtase-assoc_prot30"/>
</dbReference>
<comment type="caution">
    <text evidence="4">The sequence shown here is derived from an EMBL/GenBank/DDBJ whole genome shotgun (WGS) entry which is preliminary data.</text>
</comment>
<feature type="domain" description="NADH:ubiquinone oxidoreductase intermediate-associated protein 30" evidence="3">
    <location>
        <begin position="35"/>
        <end position="204"/>
    </location>
</feature>
<dbReference type="PANTHER" id="PTHR13194">
    <property type="entry name" value="COMPLEX I INTERMEDIATE-ASSOCIATED PROTEIN 30"/>
    <property type="match status" value="1"/>
</dbReference>
<keyword evidence="2" id="KW-0732">Signal</keyword>
<gene>
    <name evidence="4" type="ORF">CYMTET_31556</name>
</gene>
<name>A0AAE0FGJ1_9CHLO</name>
<reference evidence="4 5" key="1">
    <citation type="journal article" date="2015" name="Genome Biol. Evol.">
        <title>Comparative Genomics of a Bacterivorous Green Alga Reveals Evolutionary Causalities and Consequences of Phago-Mixotrophic Mode of Nutrition.</title>
        <authorList>
            <person name="Burns J.A."/>
            <person name="Paasch A."/>
            <person name="Narechania A."/>
            <person name="Kim E."/>
        </authorList>
    </citation>
    <scope>NUCLEOTIDE SEQUENCE [LARGE SCALE GENOMIC DNA]</scope>
    <source>
        <strain evidence="4 5">PLY_AMNH</strain>
    </source>
</reference>
<dbReference type="PANTHER" id="PTHR13194:SF19">
    <property type="entry name" value="NAD(P)-BINDING ROSSMANN-FOLD SUPERFAMILY PROTEIN"/>
    <property type="match status" value="1"/>
</dbReference>
<dbReference type="AlphaFoldDB" id="A0AAE0FGJ1"/>
<protein>
    <recommendedName>
        <fullName evidence="3">NADH:ubiquinone oxidoreductase intermediate-associated protein 30 domain-containing protein</fullName>
    </recommendedName>
</protein>
<dbReference type="SUPFAM" id="SSF49785">
    <property type="entry name" value="Galactose-binding domain-like"/>
    <property type="match status" value="1"/>
</dbReference>
<dbReference type="Proteomes" id="UP001190700">
    <property type="component" value="Unassembled WGS sequence"/>
</dbReference>
<accession>A0AAE0FGJ1</accession>
<organism evidence="4 5">
    <name type="scientific">Cymbomonas tetramitiformis</name>
    <dbReference type="NCBI Taxonomy" id="36881"/>
    <lineage>
        <taxon>Eukaryota</taxon>
        <taxon>Viridiplantae</taxon>
        <taxon>Chlorophyta</taxon>
        <taxon>Pyramimonadophyceae</taxon>
        <taxon>Pyramimonadales</taxon>
        <taxon>Pyramimonadaceae</taxon>
        <taxon>Cymbomonas</taxon>
    </lineage>
</organism>
<comment type="similarity">
    <text evidence="1">Belongs to the CIA30 family.</text>
</comment>
<evidence type="ECO:0000313" key="5">
    <source>
        <dbReference type="Proteomes" id="UP001190700"/>
    </source>
</evidence>
<feature type="signal peptide" evidence="2">
    <location>
        <begin position="1"/>
        <end position="20"/>
    </location>
</feature>
<feature type="chain" id="PRO_5041970811" description="NADH:ubiquinone oxidoreductase intermediate-associated protein 30 domain-containing protein" evidence="2">
    <location>
        <begin position="21"/>
        <end position="219"/>
    </location>
</feature>
<evidence type="ECO:0000256" key="2">
    <source>
        <dbReference type="SAM" id="SignalP"/>
    </source>
</evidence>
<proteinExistence type="inferred from homology"/>